<dbReference type="Pfam" id="PF04564">
    <property type="entry name" value="U-box"/>
    <property type="match status" value="1"/>
</dbReference>
<dbReference type="EC" id="2.3.2.27" evidence="3"/>
<comment type="catalytic activity">
    <reaction evidence="1">
        <text>S-ubiquitinyl-[E2 ubiquitin-conjugating enzyme]-L-cysteine + [acceptor protein]-L-lysine = [E2 ubiquitin-conjugating enzyme]-L-cysteine + N(6)-ubiquitinyl-[acceptor protein]-L-lysine.</text>
        <dbReference type="EC" id="2.3.2.27"/>
    </reaction>
</comment>
<feature type="domain" description="U-box" evidence="7">
    <location>
        <begin position="380"/>
        <end position="455"/>
    </location>
</feature>
<dbReference type="InterPro" id="IPR055566">
    <property type="entry name" value="ARM_LIN"/>
</dbReference>
<evidence type="ECO:0000256" key="5">
    <source>
        <dbReference type="PROSITE-ProRule" id="PRU00221"/>
    </source>
</evidence>
<reference evidence="8" key="1">
    <citation type="journal article" date="2023" name="Science">
        <title>Elucidation of the pathway for biosynthesis of saponin adjuvants from the soapbark tree.</title>
        <authorList>
            <person name="Reed J."/>
            <person name="Orme A."/>
            <person name="El-Demerdash A."/>
            <person name="Owen C."/>
            <person name="Martin L.B.B."/>
            <person name="Misra R.C."/>
            <person name="Kikuchi S."/>
            <person name="Rejzek M."/>
            <person name="Martin A.C."/>
            <person name="Harkess A."/>
            <person name="Leebens-Mack J."/>
            <person name="Louveau T."/>
            <person name="Stephenson M.J."/>
            <person name="Osbourn A."/>
        </authorList>
    </citation>
    <scope>NUCLEOTIDE SEQUENCE</scope>
    <source>
        <strain evidence="8">S10</strain>
    </source>
</reference>
<dbReference type="InterPro" id="IPR045210">
    <property type="entry name" value="RING-Ubox_PUB"/>
</dbReference>
<dbReference type="SUPFAM" id="SSF48371">
    <property type="entry name" value="ARM repeat"/>
    <property type="match status" value="1"/>
</dbReference>
<sequence length="1321" mass="147890">MTTTRSAQILHHTTAFISEILSQSELRRLLVSTLRREITISDQITLKPLNLAIETLENAISTSHTTLQSSSLRLAEKLLLSLPEKHPISSFLLSLIYSISHRPIDAAISLLHIFHSKPSVAREEIAPILYEELFSVHLLPVFQWFDEQRSKVLPSILLNSIHDNSDFSIDNEDGIVPCTKSLSRMSVVQSSKLRDLERDYEEVLNENCRIFVKYFIEVLENENGNRSISPPLLVLRNSRDGDRLVCSQEKKIETEELGLKNGRYNPIWAEGDTSVEFFSNSRSKYMYPSFYPQRVSPKILKKQKSSRKLATPSNLRSESEFESSSASEAESEDKDRKMASTKPRVIQSQTQEKTTSSECSRSLNNFMADYDNPSGTGKHTPPKDFICPITTNLFDDPVTLETGQTYERKAIQEWFNTGNSTCPITRQRLHSTQLPKTNYVLKRLIASWQEQNPDIVPFQSENPYQGIEPIIKPLTPSTSPNSIITQATIDGMVSGLKHAINNLYMSEILEESEMAVLQIEKFWKEVRLGVDMWSMLSKPPVINGFVEILFNSVDHQVLQATVFLLAELGYRDNAVIQTLTQVDSDVECIVALFKKGLMEGIVLIYLLRPSAFSLVEMNMLECLITIFNKKDEDFLKMCVKHKTAAVILLAQILGNSEDSIISSTVRTLISEKAIESIIGSLKAECAEERIAAVWILLRCMQEDGKCRNTIADNADLAPILESFIGVNDRERFEIVQFFSELVKLHRRTFNEQVLHIIKDEGAFSTMHTLLIYLQTALQDQCPVVAGLLLQLDLLEEPRKMSVYREEAIDTLISCLRNTEFPSAQVAAARIIVSLHGRFTVSGNPLTREILLKRAGLEKSYKNLVQMDNSNLCEELEITQEEEKAATDWEIKMASVLVSHEFGLLFEALAEGLKSRSAELCAACFVSATWLIHMLPVLPDTGIQGAARVCLLKQFLSIFKSAKDSEEKTLSMLALSSFISYPEGLHDLSSYAKDILKGLRELKRSSPLASKLLKVLFEGNEHSSQELWNHKELVKVDCSENGEVLSINCFKKKIFSGHSDGTIKVWMVKGIILHLIQETREHMKAVTSLAISQSGERLYSGSLDRTAKVWAIGNQAIHCVQVQDMKDHIYNLVVANSISCYISQGTGVKVQSWKGGSKLLNPNKYVKCLALSHGKLYCGCHDNSIQEIDLATGTISTIQSGSKKLLGKANPVHALQIQGGCIYTASSSLDGSAMKIWSTSNYSMVGSLSTTVEVRAMAVSSELIYLGCKGGVVEIWDKKKQYRVDTLQTSTNGKVLCMALDGDEEILVTGTSDGRIQAWRIN</sequence>
<dbReference type="PANTHER" id="PTHR47446:SF2">
    <property type="entry name" value="RING-TYPE E3 UBIQUITIN TRANSFERASE"/>
    <property type="match status" value="1"/>
</dbReference>
<evidence type="ECO:0000256" key="3">
    <source>
        <dbReference type="ARBA" id="ARBA00012483"/>
    </source>
</evidence>
<keyword evidence="9" id="KW-1185">Reference proteome</keyword>
<dbReference type="InterPro" id="IPR011989">
    <property type="entry name" value="ARM-like"/>
</dbReference>
<dbReference type="Pfam" id="PF23654">
    <property type="entry name" value="ARM_LIN_2nd"/>
    <property type="match status" value="1"/>
</dbReference>
<evidence type="ECO:0000313" key="8">
    <source>
        <dbReference type="EMBL" id="KAJ7973830.1"/>
    </source>
</evidence>
<feature type="repeat" description="WD" evidence="5">
    <location>
        <begin position="1078"/>
        <end position="1109"/>
    </location>
</feature>
<name>A0AAD7Q2S3_QUISA</name>
<dbReference type="PROSITE" id="PS50082">
    <property type="entry name" value="WD_REPEATS_2"/>
    <property type="match status" value="2"/>
</dbReference>
<dbReference type="Pfam" id="PF23568">
    <property type="entry name" value="ARM_LIN"/>
    <property type="match status" value="1"/>
</dbReference>
<evidence type="ECO:0000259" key="7">
    <source>
        <dbReference type="PROSITE" id="PS51698"/>
    </source>
</evidence>
<dbReference type="InterPro" id="IPR036322">
    <property type="entry name" value="WD40_repeat_dom_sf"/>
</dbReference>
<evidence type="ECO:0000313" key="9">
    <source>
        <dbReference type="Proteomes" id="UP001163823"/>
    </source>
</evidence>
<dbReference type="PANTHER" id="PTHR47446">
    <property type="entry name" value="RING-TYPE E3 UBIQUITIN TRANSFERASE"/>
    <property type="match status" value="1"/>
</dbReference>
<evidence type="ECO:0000256" key="4">
    <source>
        <dbReference type="ARBA" id="ARBA00022679"/>
    </source>
</evidence>
<dbReference type="EMBL" id="JARAOO010000003">
    <property type="protein sequence ID" value="KAJ7973830.1"/>
    <property type="molecule type" value="Genomic_DNA"/>
</dbReference>
<proteinExistence type="predicted"/>
<keyword evidence="5" id="KW-0853">WD repeat</keyword>
<dbReference type="Gene3D" id="3.30.40.10">
    <property type="entry name" value="Zinc/RING finger domain, C3HC4 (zinc finger)"/>
    <property type="match status" value="1"/>
</dbReference>
<evidence type="ECO:0000256" key="1">
    <source>
        <dbReference type="ARBA" id="ARBA00000900"/>
    </source>
</evidence>
<dbReference type="InterPro" id="IPR056514">
    <property type="entry name" value="ARM_LIN_2nd"/>
</dbReference>
<evidence type="ECO:0000256" key="2">
    <source>
        <dbReference type="ARBA" id="ARBA00004906"/>
    </source>
</evidence>
<evidence type="ECO:0000256" key="6">
    <source>
        <dbReference type="SAM" id="MobiDB-lite"/>
    </source>
</evidence>
<dbReference type="Gene3D" id="2.130.10.10">
    <property type="entry name" value="YVTN repeat-like/Quinoprotein amine dehydrogenase"/>
    <property type="match status" value="2"/>
</dbReference>
<dbReference type="InterPro" id="IPR052858">
    <property type="entry name" value="E3_ubiquitin-ligase_LIN"/>
</dbReference>
<dbReference type="SMART" id="SM00504">
    <property type="entry name" value="Ubox"/>
    <property type="match status" value="1"/>
</dbReference>
<dbReference type="SUPFAM" id="SSF57850">
    <property type="entry name" value="RING/U-box"/>
    <property type="match status" value="1"/>
</dbReference>
<dbReference type="InterPro" id="IPR013083">
    <property type="entry name" value="Znf_RING/FYVE/PHD"/>
</dbReference>
<dbReference type="InterPro" id="IPR003613">
    <property type="entry name" value="Ubox_domain"/>
</dbReference>
<organism evidence="8 9">
    <name type="scientific">Quillaja saponaria</name>
    <name type="common">Soap bark tree</name>
    <dbReference type="NCBI Taxonomy" id="32244"/>
    <lineage>
        <taxon>Eukaryota</taxon>
        <taxon>Viridiplantae</taxon>
        <taxon>Streptophyta</taxon>
        <taxon>Embryophyta</taxon>
        <taxon>Tracheophyta</taxon>
        <taxon>Spermatophyta</taxon>
        <taxon>Magnoliopsida</taxon>
        <taxon>eudicotyledons</taxon>
        <taxon>Gunneridae</taxon>
        <taxon>Pentapetalae</taxon>
        <taxon>rosids</taxon>
        <taxon>fabids</taxon>
        <taxon>Fabales</taxon>
        <taxon>Quillajaceae</taxon>
        <taxon>Quillaja</taxon>
    </lineage>
</organism>
<dbReference type="PROSITE" id="PS51698">
    <property type="entry name" value="U_BOX"/>
    <property type="match status" value="1"/>
</dbReference>
<comment type="caution">
    <text evidence="8">The sequence shown here is derived from an EMBL/GenBank/DDBJ whole genome shotgun (WGS) entry which is preliminary data.</text>
</comment>
<comment type="pathway">
    <text evidence="2">Protein modification; protein ubiquitination.</text>
</comment>
<dbReference type="InterPro" id="IPR016024">
    <property type="entry name" value="ARM-type_fold"/>
</dbReference>
<dbReference type="SMART" id="SM00320">
    <property type="entry name" value="WD40"/>
    <property type="match status" value="6"/>
</dbReference>
<gene>
    <name evidence="8" type="ORF">O6P43_004004</name>
</gene>
<dbReference type="GO" id="GO:0016567">
    <property type="term" value="P:protein ubiquitination"/>
    <property type="evidence" value="ECO:0007669"/>
    <property type="project" value="InterPro"/>
</dbReference>
<dbReference type="GO" id="GO:0061630">
    <property type="term" value="F:ubiquitin protein ligase activity"/>
    <property type="evidence" value="ECO:0007669"/>
    <property type="project" value="UniProtKB-EC"/>
</dbReference>
<dbReference type="CDD" id="cd16664">
    <property type="entry name" value="RING-Ubox_PUB"/>
    <property type="match status" value="1"/>
</dbReference>
<feature type="repeat" description="WD" evidence="5">
    <location>
        <begin position="1287"/>
        <end position="1321"/>
    </location>
</feature>
<dbReference type="SUPFAM" id="SSF50978">
    <property type="entry name" value="WD40 repeat-like"/>
    <property type="match status" value="1"/>
</dbReference>
<dbReference type="KEGG" id="qsa:O6P43_004004"/>
<protein>
    <recommendedName>
        <fullName evidence="3">RING-type E3 ubiquitin transferase</fullName>
        <ecNumber evidence="3">2.3.2.27</ecNumber>
    </recommendedName>
</protein>
<dbReference type="InterPro" id="IPR015943">
    <property type="entry name" value="WD40/YVTN_repeat-like_dom_sf"/>
</dbReference>
<dbReference type="PROSITE" id="PS50294">
    <property type="entry name" value="WD_REPEATS_REGION"/>
    <property type="match status" value="2"/>
</dbReference>
<dbReference type="Gene3D" id="1.25.10.10">
    <property type="entry name" value="Leucine-rich Repeat Variant"/>
    <property type="match status" value="1"/>
</dbReference>
<feature type="compositionally biased region" description="Polar residues" evidence="6">
    <location>
        <begin position="346"/>
        <end position="359"/>
    </location>
</feature>
<dbReference type="Pfam" id="PF23628">
    <property type="entry name" value="ARM_LIN_C"/>
    <property type="match status" value="1"/>
</dbReference>
<dbReference type="InterPro" id="IPR001680">
    <property type="entry name" value="WD40_rpt"/>
</dbReference>
<accession>A0AAD7Q2S3</accession>
<dbReference type="InterPro" id="IPR056512">
    <property type="entry name" value="LIN_N"/>
</dbReference>
<dbReference type="Proteomes" id="UP001163823">
    <property type="component" value="Chromosome 3"/>
</dbReference>
<dbReference type="Pfam" id="PF00400">
    <property type="entry name" value="WD40"/>
    <property type="match status" value="2"/>
</dbReference>
<feature type="region of interest" description="Disordered" evidence="6">
    <location>
        <begin position="301"/>
        <end position="359"/>
    </location>
</feature>
<keyword evidence="4 8" id="KW-0808">Transferase</keyword>